<dbReference type="GO" id="GO:0018658">
    <property type="term" value="F:salicylate 1-monooxygenase activity"/>
    <property type="evidence" value="ECO:0007669"/>
    <property type="project" value="UniProtKB-EC"/>
</dbReference>
<evidence type="ECO:0000259" key="6">
    <source>
        <dbReference type="Pfam" id="PF01494"/>
    </source>
</evidence>
<evidence type="ECO:0000313" key="8">
    <source>
        <dbReference type="Proteomes" id="UP001549321"/>
    </source>
</evidence>
<keyword evidence="8" id="KW-1185">Reference proteome</keyword>
<evidence type="ECO:0000313" key="7">
    <source>
        <dbReference type="EMBL" id="MET4633708.1"/>
    </source>
</evidence>
<dbReference type="SUPFAM" id="SSF54373">
    <property type="entry name" value="FAD-linked reductases, C-terminal domain"/>
    <property type="match status" value="1"/>
</dbReference>
<dbReference type="InterPro" id="IPR050493">
    <property type="entry name" value="FAD-dep_Monooxygenase_BioMet"/>
</dbReference>
<evidence type="ECO:0000256" key="2">
    <source>
        <dbReference type="ARBA" id="ARBA00022630"/>
    </source>
</evidence>
<accession>A0ABV2QXF1</accession>
<evidence type="ECO:0000256" key="4">
    <source>
        <dbReference type="ARBA" id="ARBA00023002"/>
    </source>
</evidence>
<evidence type="ECO:0000256" key="5">
    <source>
        <dbReference type="ARBA" id="ARBA00023033"/>
    </source>
</evidence>
<dbReference type="InterPro" id="IPR002938">
    <property type="entry name" value="FAD-bd"/>
</dbReference>
<proteinExistence type="predicted"/>
<keyword evidence="4 7" id="KW-0560">Oxidoreductase</keyword>
<dbReference type="PRINTS" id="PR00420">
    <property type="entry name" value="RNGMNOXGNASE"/>
</dbReference>
<organism evidence="7 8">
    <name type="scientific">Kaistia defluvii</name>
    <dbReference type="NCBI Taxonomy" id="410841"/>
    <lineage>
        <taxon>Bacteria</taxon>
        <taxon>Pseudomonadati</taxon>
        <taxon>Pseudomonadota</taxon>
        <taxon>Alphaproteobacteria</taxon>
        <taxon>Hyphomicrobiales</taxon>
        <taxon>Kaistiaceae</taxon>
        <taxon>Kaistia</taxon>
    </lineage>
</organism>
<dbReference type="Pfam" id="PF01494">
    <property type="entry name" value="FAD_binding_3"/>
    <property type="match status" value="1"/>
</dbReference>
<keyword evidence="3" id="KW-0274">FAD</keyword>
<evidence type="ECO:0000256" key="3">
    <source>
        <dbReference type="ARBA" id="ARBA00022827"/>
    </source>
</evidence>
<dbReference type="InterPro" id="IPR036188">
    <property type="entry name" value="FAD/NAD-bd_sf"/>
</dbReference>
<dbReference type="Gene3D" id="3.50.50.60">
    <property type="entry name" value="FAD/NAD(P)-binding domain"/>
    <property type="match status" value="1"/>
</dbReference>
<dbReference type="RefSeq" id="WP_354550133.1">
    <property type="nucleotide sequence ID" value="NZ_JBEPSM010000001.1"/>
</dbReference>
<feature type="domain" description="FAD-binding" evidence="6">
    <location>
        <begin position="5"/>
        <end position="345"/>
    </location>
</feature>
<gene>
    <name evidence="7" type="ORF">ABIE08_001621</name>
</gene>
<keyword evidence="5" id="KW-0503">Monooxygenase</keyword>
<dbReference type="Proteomes" id="UP001549321">
    <property type="component" value="Unassembled WGS sequence"/>
</dbReference>
<keyword evidence="2" id="KW-0285">Flavoprotein</keyword>
<dbReference type="EMBL" id="JBEPSM010000001">
    <property type="protein sequence ID" value="MET4633708.1"/>
    <property type="molecule type" value="Genomic_DNA"/>
</dbReference>
<evidence type="ECO:0000256" key="1">
    <source>
        <dbReference type="ARBA" id="ARBA00001974"/>
    </source>
</evidence>
<dbReference type="EC" id="1.14.13.1" evidence="7"/>
<sequence length="389" mass="42361">MTSIRVGIAGAGIAGLTTALALARRGIASTVVERAPQLSEVGAGLQISPNAGRILESLDLTEALDRAAVLPEAIDLRSGRTGEPIVSLPLGESARRAYGAPYRLLHRADLQSILLEAVEAEPRIELRLGAEATAVRQTRDGATLSVGDETLDFDAMIVADGVRSKLKQAVDGASPPRPNGRTAWRSTIPVGIAPRDLPHERTTVLLSRDAHVVIYPLRSARLINIIVVIEEDWGDDSWSGPGAAEVLRQRFDRDSTRYISRLTELDLQWTRWCLTEVAPTGTWVDGRIALIGDAAHAMLPFLAQGAAMAIEDADVIARELSNAPVPDALQRYQAQRRPRVMRVWKTARQAGQIYHLGGPMATARDLAMTALGGRRLLQRYDWIYGWRSS</sequence>
<dbReference type="PANTHER" id="PTHR13789">
    <property type="entry name" value="MONOOXYGENASE"/>
    <property type="match status" value="1"/>
</dbReference>
<reference evidence="7 8" key="1">
    <citation type="submission" date="2024-06" db="EMBL/GenBank/DDBJ databases">
        <title>Sorghum-associated microbial communities from plants grown in Nebraska, USA.</title>
        <authorList>
            <person name="Schachtman D."/>
        </authorList>
    </citation>
    <scope>NUCLEOTIDE SEQUENCE [LARGE SCALE GENOMIC DNA]</scope>
    <source>
        <strain evidence="7 8">3207</strain>
    </source>
</reference>
<dbReference type="PANTHER" id="PTHR13789:SF318">
    <property type="entry name" value="GERANYLGERANYL DIPHOSPHATE REDUCTASE"/>
    <property type="match status" value="1"/>
</dbReference>
<comment type="caution">
    <text evidence="7">The sequence shown here is derived from an EMBL/GenBank/DDBJ whole genome shotgun (WGS) entry which is preliminary data.</text>
</comment>
<protein>
    <submittedName>
        <fullName evidence="7">Salicylate hydroxylase</fullName>
        <ecNumber evidence="7">1.14.13.1</ecNumber>
    </submittedName>
</protein>
<name>A0ABV2QXF1_9HYPH</name>
<dbReference type="SUPFAM" id="SSF51905">
    <property type="entry name" value="FAD/NAD(P)-binding domain"/>
    <property type="match status" value="1"/>
</dbReference>
<comment type="cofactor">
    <cofactor evidence="1">
        <name>FAD</name>
        <dbReference type="ChEBI" id="CHEBI:57692"/>
    </cofactor>
</comment>